<gene>
    <name evidence="2" type="ORF">Pla110_26530</name>
</gene>
<feature type="compositionally biased region" description="Low complexity" evidence="1">
    <location>
        <begin position="130"/>
        <end position="144"/>
    </location>
</feature>
<dbReference type="Gene3D" id="1.20.120.10">
    <property type="entry name" value="Cytochrome c/b562"/>
    <property type="match status" value="1"/>
</dbReference>
<accession>A0A518CNW4</accession>
<feature type="compositionally biased region" description="Low complexity" evidence="1">
    <location>
        <begin position="151"/>
        <end position="160"/>
    </location>
</feature>
<dbReference type="EMBL" id="CP036281">
    <property type="protein sequence ID" value="QDU80917.1"/>
    <property type="molecule type" value="Genomic_DNA"/>
</dbReference>
<feature type="region of interest" description="Disordered" evidence="1">
    <location>
        <begin position="110"/>
        <end position="160"/>
    </location>
</feature>
<proteinExistence type="predicted"/>
<evidence type="ECO:0000313" key="2">
    <source>
        <dbReference type="EMBL" id="QDU80917.1"/>
    </source>
</evidence>
<evidence type="ECO:0000313" key="3">
    <source>
        <dbReference type="Proteomes" id="UP000317178"/>
    </source>
</evidence>
<dbReference type="SUPFAM" id="SSF47175">
    <property type="entry name" value="Cytochromes"/>
    <property type="match status" value="1"/>
</dbReference>
<feature type="compositionally biased region" description="Polar residues" evidence="1">
    <location>
        <begin position="62"/>
        <end position="76"/>
    </location>
</feature>
<feature type="region of interest" description="Disordered" evidence="1">
    <location>
        <begin position="36"/>
        <end position="82"/>
    </location>
</feature>
<name>A0A518CNW4_9PLAN</name>
<dbReference type="AlphaFoldDB" id="A0A518CNW4"/>
<dbReference type="GO" id="GO:0005506">
    <property type="term" value="F:iron ion binding"/>
    <property type="evidence" value="ECO:0007669"/>
    <property type="project" value="InterPro"/>
</dbReference>
<dbReference type="KEGG" id="plon:Pla110_26530"/>
<dbReference type="OrthoDB" id="290618at2"/>
<dbReference type="GO" id="GO:0022900">
    <property type="term" value="P:electron transport chain"/>
    <property type="evidence" value="ECO:0007669"/>
    <property type="project" value="InterPro"/>
</dbReference>
<feature type="compositionally biased region" description="Polar residues" evidence="1">
    <location>
        <begin position="36"/>
        <end position="54"/>
    </location>
</feature>
<dbReference type="GO" id="GO:0020037">
    <property type="term" value="F:heme binding"/>
    <property type="evidence" value="ECO:0007669"/>
    <property type="project" value="InterPro"/>
</dbReference>
<dbReference type="InterPro" id="IPR010980">
    <property type="entry name" value="Cyt_c/b562"/>
</dbReference>
<evidence type="ECO:0008006" key="4">
    <source>
        <dbReference type="Google" id="ProtNLM"/>
    </source>
</evidence>
<sequence>MDVNLQQFLCSNLRGTIVLLICLLMIPGCGNDSVPPSNSAGALSNSTESSNSATRPGDANTGKMTQSAGNSSNTGDQLPAGVTVNETGKKQLDDVPYDIWFEKPLAIVQPTDLKSPGDTMNSAAPHSDPKSAPAAGSSPSMTSATNEPNESASSSDWDSLVSPSVLEEEVTRISISLGGYLNQLGSFNRTRNEIAEESEALKAVALVASQLQEELRWKEQALILVDCGARLVEQSETAGRASFTSAQVPLQQIRSVLNGEQVTLDHQVNQEVNFSDRVDRGAVMYRMESAFNWLAENIDSEGKLKSEQKTALRETAILTMLGKIIASPGYPSAEEAGYHEEAAGFTTTAKGMQSAIQANDFGTFQTNLDRLEKHCADCHADYRFE</sequence>
<evidence type="ECO:0000256" key="1">
    <source>
        <dbReference type="SAM" id="MobiDB-lite"/>
    </source>
</evidence>
<dbReference type="Proteomes" id="UP000317178">
    <property type="component" value="Chromosome"/>
</dbReference>
<keyword evidence="3" id="KW-1185">Reference proteome</keyword>
<protein>
    <recommendedName>
        <fullName evidence="4">Cytochrome C</fullName>
    </recommendedName>
</protein>
<dbReference type="GO" id="GO:0009055">
    <property type="term" value="F:electron transfer activity"/>
    <property type="evidence" value="ECO:0007669"/>
    <property type="project" value="InterPro"/>
</dbReference>
<reference evidence="2 3" key="1">
    <citation type="submission" date="2019-02" db="EMBL/GenBank/DDBJ databases">
        <title>Deep-cultivation of Planctomycetes and their phenomic and genomic characterization uncovers novel biology.</title>
        <authorList>
            <person name="Wiegand S."/>
            <person name="Jogler M."/>
            <person name="Boedeker C."/>
            <person name="Pinto D."/>
            <person name="Vollmers J."/>
            <person name="Rivas-Marin E."/>
            <person name="Kohn T."/>
            <person name="Peeters S.H."/>
            <person name="Heuer A."/>
            <person name="Rast P."/>
            <person name="Oberbeckmann S."/>
            <person name="Bunk B."/>
            <person name="Jeske O."/>
            <person name="Meyerdierks A."/>
            <person name="Storesund J.E."/>
            <person name="Kallscheuer N."/>
            <person name="Luecker S."/>
            <person name="Lage O.M."/>
            <person name="Pohl T."/>
            <person name="Merkel B.J."/>
            <person name="Hornburger P."/>
            <person name="Mueller R.-W."/>
            <person name="Bruemmer F."/>
            <person name="Labrenz M."/>
            <person name="Spormann A.M."/>
            <person name="Op den Camp H."/>
            <person name="Overmann J."/>
            <person name="Amann R."/>
            <person name="Jetten M.S.M."/>
            <person name="Mascher T."/>
            <person name="Medema M.H."/>
            <person name="Devos D.P."/>
            <person name="Kaster A.-K."/>
            <person name="Ovreas L."/>
            <person name="Rohde M."/>
            <person name="Galperin M.Y."/>
            <person name="Jogler C."/>
        </authorList>
    </citation>
    <scope>NUCLEOTIDE SEQUENCE [LARGE SCALE GENOMIC DNA]</scope>
    <source>
        <strain evidence="2 3">Pla110</strain>
    </source>
</reference>
<organism evidence="2 3">
    <name type="scientific">Polystyrenella longa</name>
    <dbReference type="NCBI Taxonomy" id="2528007"/>
    <lineage>
        <taxon>Bacteria</taxon>
        <taxon>Pseudomonadati</taxon>
        <taxon>Planctomycetota</taxon>
        <taxon>Planctomycetia</taxon>
        <taxon>Planctomycetales</taxon>
        <taxon>Planctomycetaceae</taxon>
        <taxon>Polystyrenella</taxon>
    </lineage>
</organism>